<accession>A0AA39YCD4</accession>
<keyword evidence="2" id="KW-1185">Reference proteome</keyword>
<name>A0AA39YCD4_9PEZI</name>
<gene>
    <name evidence="1" type="ORF">B0T16DRAFT_128486</name>
</gene>
<sequence length="231" mass="25682">MLSERCFRPTSRGSKPRRAAACSSLLSHRKSTSDPRTLAVGSGERRIRTGGDGCGGTGHRTRLLKDAIWIPNPALATTGRGWATEPFSPCVTQPSPTKAIGKMANRSAFALLRCGLRSLRNFQLDASTPSGQKKIRRGAGLRREQDVICRFFFHQEDSTLEKRHRIAEKKFHQRLGACVFPKCNLRTPTVLFARPGRCDQHLDFTSFAPVPPKRPCRLCGWPAEVRHAHAV</sequence>
<dbReference type="AlphaFoldDB" id="A0AA39YCD4"/>
<reference evidence="1" key="1">
    <citation type="submission" date="2023-06" db="EMBL/GenBank/DDBJ databases">
        <title>Genome-scale phylogeny and comparative genomics of the fungal order Sordariales.</title>
        <authorList>
            <consortium name="Lawrence Berkeley National Laboratory"/>
            <person name="Hensen N."/>
            <person name="Bonometti L."/>
            <person name="Westerberg I."/>
            <person name="Brannstrom I.O."/>
            <person name="Guillou S."/>
            <person name="Cros-Aarteil S."/>
            <person name="Calhoun S."/>
            <person name="Haridas S."/>
            <person name="Kuo A."/>
            <person name="Mondo S."/>
            <person name="Pangilinan J."/>
            <person name="Riley R."/>
            <person name="Labutti K."/>
            <person name="Andreopoulos B."/>
            <person name="Lipzen A."/>
            <person name="Chen C."/>
            <person name="Yanf M."/>
            <person name="Daum C."/>
            <person name="Ng V."/>
            <person name="Clum A."/>
            <person name="Steindorff A."/>
            <person name="Ohm R."/>
            <person name="Martin F."/>
            <person name="Silar P."/>
            <person name="Natvig D."/>
            <person name="Lalanne C."/>
            <person name="Gautier V."/>
            <person name="Ament-Velasquez S.L."/>
            <person name="Kruys A."/>
            <person name="Hutchinson M.I."/>
            <person name="Powell A.J."/>
            <person name="Barry K."/>
            <person name="Miller A.N."/>
            <person name="Grigoriev I.V."/>
            <person name="Debuchy R."/>
            <person name="Gladieux P."/>
            <person name="Thoren M.H."/>
            <person name="Johannesson H."/>
        </authorList>
    </citation>
    <scope>NUCLEOTIDE SEQUENCE</scope>
    <source>
        <strain evidence="1">SMH2532-1</strain>
    </source>
</reference>
<dbReference type="Proteomes" id="UP001174936">
    <property type="component" value="Unassembled WGS sequence"/>
</dbReference>
<protein>
    <submittedName>
        <fullName evidence="1">Uncharacterized protein</fullName>
    </submittedName>
</protein>
<evidence type="ECO:0000313" key="2">
    <source>
        <dbReference type="Proteomes" id="UP001174936"/>
    </source>
</evidence>
<dbReference type="EMBL" id="JAULSV010000003">
    <property type="protein sequence ID" value="KAK0649285.1"/>
    <property type="molecule type" value="Genomic_DNA"/>
</dbReference>
<organism evidence="1 2">
    <name type="scientific">Cercophora newfieldiana</name>
    <dbReference type="NCBI Taxonomy" id="92897"/>
    <lineage>
        <taxon>Eukaryota</taxon>
        <taxon>Fungi</taxon>
        <taxon>Dikarya</taxon>
        <taxon>Ascomycota</taxon>
        <taxon>Pezizomycotina</taxon>
        <taxon>Sordariomycetes</taxon>
        <taxon>Sordariomycetidae</taxon>
        <taxon>Sordariales</taxon>
        <taxon>Lasiosphaeriaceae</taxon>
        <taxon>Cercophora</taxon>
    </lineage>
</organism>
<comment type="caution">
    <text evidence="1">The sequence shown here is derived from an EMBL/GenBank/DDBJ whole genome shotgun (WGS) entry which is preliminary data.</text>
</comment>
<evidence type="ECO:0000313" key="1">
    <source>
        <dbReference type="EMBL" id="KAK0649285.1"/>
    </source>
</evidence>
<proteinExistence type="predicted"/>